<dbReference type="InterPro" id="IPR025638">
    <property type="entry name" value="DUF4336"/>
</dbReference>
<accession>A0A2G1QMC2</accession>
<keyword evidence="2" id="KW-1185">Reference proteome</keyword>
<evidence type="ECO:0000313" key="1">
    <source>
        <dbReference type="EMBL" id="PHP66619.1"/>
    </source>
</evidence>
<dbReference type="Proteomes" id="UP000221168">
    <property type="component" value="Unassembled WGS sequence"/>
</dbReference>
<evidence type="ECO:0000313" key="2">
    <source>
        <dbReference type="Proteomes" id="UP000221168"/>
    </source>
</evidence>
<dbReference type="Pfam" id="PF14234">
    <property type="entry name" value="DUF4336"/>
    <property type="match status" value="1"/>
</dbReference>
<dbReference type="OrthoDB" id="450111at2"/>
<dbReference type="EMBL" id="PDVP01000007">
    <property type="protein sequence ID" value="PHP66619.1"/>
    <property type="molecule type" value="Genomic_DNA"/>
</dbReference>
<reference evidence="1 2" key="1">
    <citation type="submission" date="2017-10" db="EMBL/GenBank/DDBJ databases">
        <title>Sedimentibacterium mangrovi gen. nov., sp. nov., a novel member of family Phyllobacteriacea isolated from mangrove sediment.</title>
        <authorList>
            <person name="Liao H."/>
            <person name="Tian Y."/>
        </authorList>
    </citation>
    <scope>NUCLEOTIDE SEQUENCE [LARGE SCALE GENOMIC DNA]</scope>
    <source>
        <strain evidence="1 2">X9-2-2</strain>
    </source>
</reference>
<gene>
    <name evidence="1" type="ORF">CSC94_13120</name>
</gene>
<dbReference type="RefSeq" id="WP_099306805.1">
    <property type="nucleotide sequence ID" value="NZ_PDVP01000007.1"/>
</dbReference>
<comment type="caution">
    <text evidence="1">The sequence shown here is derived from an EMBL/GenBank/DDBJ whole genome shotgun (WGS) entry which is preliminary data.</text>
</comment>
<dbReference type="InterPro" id="IPR036866">
    <property type="entry name" value="RibonucZ/Hydroxyglut_hydro"/>
</dbReference>
<dbReference type="PANTHER" id="PTHR33835:SF1">
    <property type="entry name" value="METALLO-BETA-LACTAMASE DOMAIN-CONTAINING PROTEIN"/>
    <property type="match status" value="1"/>
</dbReference>
<protein>
    <submittedName>
        <fullName evidence="1">DUF4336 domain-containing protein</fullName>
    </submittedName>
</protein>
<name>A0A2G1QMC2_9HYPH</name>
<organism evidence="1 2">
    <name type="scientific">Zhengella mangrovi</name>
    <dbReference type="NCBI Taxonomy" id="1982044"/>
    <lineage>
        <taxon>Bacteria</taxon>
        <taxon>Pseudomonadati</taxon>
        <taxon>Pseudomonadota</taxon>
        <taxon>Alphaproteobacteria</taxon>
        <taxon>Hyphomicrobiales</taxon>
        <taxon>Notoacmeibacteraceae</taxon>
        <taxon>Zhengella</taxon>
    </lineage>
</organism>
<proteinExistence type="predicted"/>
<sequence length="247" mass="27997">MTGSYDPYEPLDVLKPVAENIWIVDGPVLKWGYGIPVKWPFPTRMTVVRLPDGGIWLHSPTHPDEALAEAIAALGPVRHIVSPNLIHHVSIGPWSQHFPEARTWASPGVRKRSDVAFTDDLADTPPPEWAGVIDQRIARGSSILNEVVFFHRPSRTLILADLIENFEDQRLHGWLARFMYRLIGVMAPHGRAPRDLRATFRGHHEQLRPVIDWMIACDPERIVIAHGKWFETGGTAELRRAFDWVKG</sequence>
<dbReference type="PANTHER" id="PTHR33835">
    <property type="entry name" value="YALI0C07656P"/>
    <property type="match status" value="1"/>
</dbReference>
<dbReference type="SUPFAM" id="SSF56281">
    <property type="entry name" value="Metallo-hydrolase/oxidoreductase"/>
    <property type="match status" value="1"/>
</dbReference>
<dbReference type="AlphaFoldDB" id="A0A2G1QMC2"/>